<keyword evidence="2" id="KW-1185">Reference proteome</keyword>
<evidence type="ECO:0000313" key="2">
    <source>
        <dbReference type="Proteomes" id="UP001164746"/>
    </source>
</evidence>
<accession>A0ABY7FAP2</accession>
<proteinExistence type="predicted"/>
<gene>
    <name evidence="1" type="ORF">MAR_001018</name>
</gene>
<evidence type="ECO:0000313" key="1">
    <source>
        <dbReference type="EMBL" id="WAR19180.1"/>
    </source>
</evidence>
<organism evidence="1 2">
    <name type="scientific">Mya arenaria</name>
    <name type="common">Soft-shell clam</name>
    <dbReference type="NCBI Taxonomy" id="6604"/>
    <lineage>
        <taxon>Eukaryota</taxon>
        <taxon>Metazoa</taxon>
        <taxon>Spiralia</taxon>
        <taxon>Lophotrochozoa</taxon>
        <taxon>Mollusca</taxon>
        <taxon>Bivalvia</taxon>
        <taxon>Autobranchia</taxon>
        <taxon>Heteroconchia</taxon>
        <taxon>Euheterodonta</taxon>
        <taxon>Imparidentia</taxon>
        <taxon>Neoheterodontei</taxon>
        <taxon>Myida</taxon>
        <taxon>Myoidea</taxon>
        <taxon>Myidae</taxon>
        <taxon>Mya</taxon>
    </lineage>
</organism>
<protein>
    <submittedName>
        <fullName evidence="1">Uncharacterized protein</fullName>
    </submittedName>
</protein>
<dbReference type="Proteomes" id="UP001164746">
    <property type="component" value="Chromosome 11"/>
</dbReference>
<dbReference type="EMBL" id="CP111022">
    <property type="protein sequence ID" value="WAR19180.1"/>
    <property type="molecule type" value="Genomic_DNA"/>
</dbReference>
<name>A0ABY7FAP2_MYAAR</name>
<sequence>MLQQELDSTRNERQIVLEAVTEMKETLNDLNDDIKASPYDKKALNIYYAIGLAETNTMENCINALRSLSQEKIEPTSTFRVLPEKAKLGVARILKKYPTQSAQGLPGMTNEKFLKCLEMKSDTDSLAEMELSLPITHDSCAFILFRWVMSSRENNSEKLCRIFPRLKNYGTVNSLMKKQKKQSGRGIFAAWVPGSIMNQSGMSSSWSLQSWDMDRIHDTLADQLKNLKVELMQEITSLIQKNQESPN</sequence>
<reference evidence="1" key="1">
    <citation type="submission" date="2022-11" db="EMBL/GenBank/DDBJ databases">
        <title>Centuries of genome instability and evolution in soft-shell clam transmissible cancer (bioRxiv).</title>
        <authorList>
            <person name="Hart S.F.M."/>
            <person name="Yonemitsu M.A."/>
            <person name="Giersch R.M."/>
            <person name="Beal B.F."/>
            <person name="Arriagada G."/>
            <person name="Davis B.W."/>
            <person name="Ostrander E.A."/>
            <person name="Goff S.P."/>
            <person name="Metzger M.J."/>
        </authorList>
    </citation>
    <scope>NUCLEOTIDE SEQUENCE</scope>
    <source>
        <strain evidence="1">MELC-2E11</strain>
        <tissue evidence="1">Siphon/mantle</tissue>
    </source>
</reference>